<reference evidence="2 3" key="1">
    <citation type="submission" date="2018-06" db="EMBL/GenBank/DDBJ databases">
        <authorList>
            <consortium name="Pathogen Informatics"/>
            <person name="Doyle S."/>
        </authorList>
    </citation>
    <scope>NUCLEOTIDE SEQUENCE [LARGE SCALE GENOMIC DNA]</scope>
    <source>
        <strain evidence="2 3">NCTC9381</strain>
    </source>
</reference>
<dbReference type="EMBL" id="UGSO01000001">
    <property type="protein sequence ID" value="SUB17214.1"/>
    <property type="molecule type" value="Genomic_DNA"/>
</dbReference>
<organism evidence="2 3">
    <name type="scientific">Enterobacter agglomerans</name>
    <name type="common">Erwinia herbicola</name>
    <name type="synonym">Pantoea agglomerans</name>
    <dbReference type="NCBI Taxonomy" id="549"/>
    <lineage>
        <taxon>Bacteria</taxon>
        <taxon>Pseudomonadati</taxon>
        <taxon>Pseudomonadota</taxon>
        <taxon>Gammaproteobacteria</taxon>
        <taxon>Enterobacterales</taxon>
        <taxon>Erwiniaceae</taxon>
        <taxon>Pantoea</taxon>
        <taxon>Pantoea agglomerans group</taxon>
    </lineage>
</organism>
<gene>
    <name evidence="2" type="ORF">NCTC9381_03136</name>
</gene>
<dbReference type="RefSeq" id="WP_062757476.1">
    <property type="nucleotide sequence ID" value="NZ_CP077366.1"/>
</dbReference>
<protein>
    <recommendedName>
        <fullName evidence="4">SH3 domain-containing protein</fullName>
    </recommendedName>
</protein>
<keyword evidence="1" id="KW-0732">Signal</keyword>
<name>A0A379AH42_ENTAG</name>
<dbReference type="AlphaFoldDB" id="A0A379AH42"/>
<dbReference type="GeneID" id="66826194"/>
<evidence type="ECO:0000256" key="1">
    <source>
        <dbReference type="SAM" id="SignalP"/>
    </source>
</evidence>
<feature type="signal peptide" evidence="1">
    <location>
        <begin position="1"/>
        <end position="18"/>
    </location>
</feature>
<sequence length="120" mass="13437">MIKILCILLVAYPLMTSANDFCQRMASNANAKGVRFDNTDNVYRVGGSGRLQFYSAPDGRCVEKDVFVVPGNELYAYVEYGKYYSVMYVANDGNQANGWVEKERLIESHTGIAPDYDANK</sequence>
<dbReference type="STRING" id="549.BEE12_14795"/>
<feature type="chain" id="PRO_5016878629" description="SH3 domain-containing protein" evidence="1">
    <location>
        <begin position="19"/>
        <end position="120"/>
    </location>
</feature>
<keyword evidence="3" id="KW-1185">Reference proteome</keyword>
<evidence type="ECO:0000313" key="3">
    <source>
        <dbReference type="Proteomes" id="UP000254640"/>
    </source>
</evidence>
<evidence type="ECO:0008006" key="4">
    <source>
        <dbReference type="Google" id="ProtNLM"/>
    </source>
</evidence>
<accession>A0A379AH42</accession>
<dbReference type="Proteomes" id="UP000254640">
    <property type="component" value="Unassembled WGS sequence"/>
</dbReference>
<evidence type="ECO:0000313" key="2">
    <source>
        <dbReference type="EMBL" id="SUB17214.1"/>
    </source>
</evidence>
<proteinExistence type="predicted"/>